<sequence length="72" mass="7666">MDGETDLGGRTRSTDGEMGGKIALHWSGRKGSRQRGAGGGGGSPICQAITRLQSVTKLNQPVFGNDEAHWRR</sequence>
<organism evidence="2 3">
    <name type="scientific">Elysia crispata</name>
    <name type="common">lettuce slug</name>
    <dbReference type="NCBI Taxonomy" id="231223"/>
    <lineage>
        <taxon>Eukaryota</taxon>
        <taxon>Metazoa</taxon>
        <taxon>Spiralia</taxon>
        <taxon>Lophotrochozoa</taxon>
        <taxon>Mollusca</taxon>
        <taxon>Gastropoda</taxon>
        <taxon>Heterobranchia</taxon>
        <taxon>Euthyneura</taxon>
        <taxon>Panpulmonata</taxon>
        <taxon>Sacoglossa</taxon>
        <taxon>Placobranchoidea</taxon>
        <taxon>Plakobranchidae</taxon>
        <taxon>Elysia</taxon>
    </lineage>
</organism>
<accession>A0AAE1D0P3</accession>
<feature type="region of interest" description="Disordered" evidence="1">
    <location>
        <begin position="1"/>
        <end position="45"/>
    </location>
</feature>
<dbReference type="EMBL" id="JAWDGP010006036">
    <property type="protein sequence ID" value="KAK3748214.1"/>
    <property type="molecule type" value="Genomic_DNA"/>
</dbReference>
<proteinExistence type="predicted"/>
<evidence type="ECO:0000256" key="1">
    <source>
        <dbReference type="SAM" id="MobiDB-lite"/>
    </source>
</evidence>
<protein>
    <submittedName>
        <fullName evidence="2">Uncharacterized protein</fullName>
    </submittedName>
</protein>
<evidence type="ECO:0000313" key="3">
    <source>
        <dbReference type="Proteomes" id="UP001283361"/>
    </source>
</evidence>
<dbReference type="Proteomes" id="UP001283361">
    <property type="component" value="Unassembled WGS sequence"/>
</dbReference>
<reference evidence="2" key="1">
    <citation type="journal article" date="2023" name="G3 (Bethesda)">
        <title>A reference genome for the long-term kleptoplast-retaining sea slug Elysia crispata morphotype clarki.</title>
        <authorList>
            <person name="Eastman K.E."/>
            <person name="Pendleton A.L."/>
            <person name="Shaikh M.A."/>
            <person name="Suttiyut T."/>
            <person name="Ogas R."/>
            <person name="Tomko P."/>
            <person name="Gavelis G."/>
            <person name="Widhalm J.R."/>
            <person name="Wisecaver J.H."/>
        </authorList>
    </citation>
    <scope>NUCLEOTIDE SEQUENCE</scope>
    <source>
        <strain evidence="2">ECLA1</strain>
    </source>
</reference>
<gene>
    <name evidence="2" type="ORF">RRG08_039467</name>
</gene>
<evidence type="ECO:0000313" key="2">
    <source>
        <dbReference type="EMBL" id="KAK3748214.1"/>
    </source>
</evidence>
<name>A0AAE1D0P3_9GAST</name>
<keyword evidence="3" id="KW-1185">Reference proteome</keyword>
<dbReference type="AlphaFoldDB" id="A0AAE1D0P3"/>
<comment type="caution">
    <text evidence="2">The sequence shown here is derived from an EMBL/GenBank/DDBJ whole genome shotgun (WGS) entry which is preliminary data.</text>
</comment>